<gene>
    <name evidence="3" type="ORF">BU26DRAFT_157866</name>
</gene>
<accession>A0A6A6HXF8</accession>
<protein>
    <recommendedName>
        <fullName evidence="2">Smr domain-containing protein</fullName>
    </recommendedName>
</protein>
<dbReference type="PANTHER" id="PTHR46535">
    <property type="entry name" value="NEDD4-BINDING PROTEIN 2"/>
    <property type="match status" value="1"/>
</dbReference>
<dbReference type="Proteomes" id="UP000800094">
    <property type="component" value="Unassembled WGS sequence"/>
</dbReference>
<sequence>MDDDIRILEQDYCPPLDPALVHAIYSDFSDQTDSIQLARELLDGLKQAAAAEQFTDFDPSGSSGDAVRSSPSKQGSDDAESNAETWTTQTTVTDCTSLSSDLATLSLGGGPGSSSEESLNGGYFRDTEGFDTPTKELVLAETFPTLRPDLVAYTLKKCAGDFEKATDELLNHVYFEDERASPDEETPATKGIDAFSEEYHVPQRGRKGKGKRRQKNTSFYNHSSASGSGSDLPATPPTNRWAEGGRDVEFLSSRTKLPSKAVASLYHKNGASLPGTIIAVINKDIASHEKEEPDAALVQPAIELTAEFPNVDLEYAIALIRLTAPSTANAHELAKALTMYPRTPTSRGGVAVIPRYAPVNLSEASTPDSQRLSSLPPAAIVPTAASLTAARNVAFTQASSAYRKGKSNPLMKAAAGYYSQVGRDYNANLQAMNESDADALVASQSTPTLLDLHGVSVHNATRIAKAKTQAWWDGLGEQRIPGGGRRGVGEGYTIVTGLGRHSEGGRAKLGPAVVRALVREGWKVEVGSGELAVMGIARRK</sequence>
<feature type="domain" description="Smr" evidence="2">
    <location>
        <begin position="450"/>
        <end position="536"/>
    </location>
</feature>
<dbReference type="SMART" id="SM01162">
    <property type="entry name" value="DUF1771"/>
    <property type="match status" value="1"/>
</dbReference>
<dbReference type="PANTHER" id="PTHR46535:SF1">
    <property type="entry name" value="NEDD4-BINDING PROTEIN 2"/>
    <property type="match status" value="1"/>
</dbReference>
<evidence type="ECO:0000256" key="1">
    <source>
        <dbReference type="SAM" id="MobiDB-lite"/>
    </source>
</evidence>
<dbReference type="InterPro" id="IPR036063">
    <property type="entry name" value="Smr_dom_sf"/>
</dbReference>
<name>A0A6A6HXF8_9PLEO</name>
<dbReference type="CDD" id="cd14279">
    <property type="entry name" value="CUE"/>
    <property type="match status" value="1"/>
</dbReference>
<reference evidence="3" key="1">
    <citation type="journal article" date="2020" name="Stud. Mycol.">
        <title>101 Dothideomycetes genomes: a test case for predicting lifestyles and emergence of pathogens.</title>
        <authorList>
            <person name="Haridas S."/>
            <person name="Albert R."/>
            <person name="Binder M."/>
            <person name="Bloem J."/>
            <person name="Labutti K."/>
            <person name="Salamov A."/>
            <person name="Andreopoulos B."/>
            <person name="Baker S."/>
            <person name="Barry K."/>
            <person name="Bills G."/>
            <person name="Bluhm B."/>
            <person name="Cannon C."/>
            <person name="Castanera R."/>
            <person name="Culley D."/>
            <person name="Daum C."/>
            <person name="Ezra D."/>
            <person name="Gonzalez J."/>
            <person name="Henrissat B."/>
            <person name="Kuo A."/>
            <person name="Liang C."/>
            <person name="Lipzen A."/>
            <person name="Lutzoni F."/>
            <person name="Magnuson J."/>
            <person name="Mondo S."/>
            <person name="Nolan M."/>
            <person name="Ohm R."/>
            <person name="Pangilinan J."/>
            <person name="Park H.-J."/>
            <person name="Ramirez L."/>
            <person name="Alfaro M."/>
            <person name="Sun H."/>
            <person name="Tritt A."/>
            <person name="Yoshinaga Y."/>
            <person name="Zwiers L.-H."/>
            <person name="Turgeon B."/>
            <person name="Goodwin S."/>
            <person name="Spatafora J."/>
            <person name="Crous P."/>
            <person name="Grigoriev I."/>
        </authorList>
    </citation>
    <scope>NUCLEOTIDE SEQUENCE</scope>
    <source>
        <strain evidence="3">CBS 122368</strain>
    </source>
</reference>
<dbReference type="PROSITE" id="PS50828">
    <property type="entry name" value="SMR"/>
    <property type="match status" value="1"/>
</dbReference>
<dbReference type="InterPro" id="IPR013899">
    <property type="entry name" value="DUF1771"/>
</dbReference>
<evidence type="ECO:0000313" key="3">
    <source>
        <dbReference type="EMBL" id="KAF2242283.1"/>
    </source>
</evidence>
<dbReference type="Pfam" id="PF26286">
    <property type="entry name" value="UBA_10"/>
    <property type="match status" value="1"/>
</dbReference>
<feature type="compositionally biased region" description="Basic residues" evidence="1">
    <location>
        <begin position="203"/>
        <end position="215"/>
    </location>
</feature>
<dbReference type="AlphaFoldDB" id="A0A6A6HXF8"/>
<evidence type="ECO:0000259" key="2">
    <source>
        <dbReference type="PROSITE" id="PS50828"/>
    </source>
</evidence>
<dbReference type="InterPro" id="IPR052772">
    <property type="entry name" value="Endo/PolyKinase_Domain-Protein"/>
</dbReference>
<feature type="compositionally biased region" description="Low complexity" evidence="1">
    <location>
        <begin position="113"/>
        <end position="122"/>
    </location>
</feature>
<feature type="region of interest" description="Disordered" evidence="1">
    <location>
        <begin position="180"/>
        <end position="243"/>
    </location>
</feature>
<keyword evidence="4" id="KW-1185">Reference proteome</keyword>
<dbReference type="GO" id="GO:0005634">
    <property type="term" value="C:nucleus"/>
    <property type="evidence" value="ECO:0007669"/>
    <property type="project" value="TreeGrafter"/>
</dbReference>
<proteinExistence type="predicted"/>
<dbReference type="GeneID" id="54573420"/>
<feature type="compositionally biased region" description="Polar residues" evidence="1">
    <location>
        <begin position="216"/>
        <end position="229"/>
    </location>
</feature>
<feature type="region of interest" description="Disordered" evidence="1">
    <location>
        <begin position="55"/>
        <end position="91"/>
    </location>
</feature>
<dbReference type="EMBL" id="ML987208">
    <property type="protein sequence ID" value="KAF2242283.1"/>
    <property type="molecule type" value="Genomic_DNA"/>
</dbReference>
<dbReference type="Pfam" id="PF08590">
    <property type="entry name" value="DUF1771"/>
    <property type="match status" value="1"/>
</dbReference>
<dbReference type="SUPFAM" id="SSF160443">
    <property type="entry name" value="SMR domain-like"/>
    <property type="match status" value="1"/>
</dbReference>
<evidence type="ECO:0000313" key="4">
    <source>
        <dbReference type="Proteomes" id="UP000800094"/>
    </source>
</evidence>
<dbReference type="InterPro" id="IPR058864">
    <property type="entry name" value="UBA_10"/>
</dbReference>
<organism evidence="3 4">
    <name type="scientific">Trematosphaeria pertusa</name>
    <dbReference type="NCBI Taxonomy" id="390896"/>
    <lineage>
        <taxon>Eukaryota</taxon>
        <taxon>Fungi</taxon>
        <taxon>Dikarya</taxon>
        <taxon>Ascomycota</taxon>
        <taxon>Pezizomycotina</taxon>
        <taxon>Dothideomycetes</taxon>
        <taxon>Pleosporomycetidae</taxon>
        <taxon>Pleosporales</taxon>
        <taxon>Massarineae</taxon>
        <taxon>Trematosphaeriaceae</taxon>
        <taxon>Trematosphaeria</taxon>
    </lineage>
</organism>
<dbReference type="OrthoDB" id="443981at2759"/>
<feature type="region of interest" description="Disordered" evidence="1">
    <location>
        <begin position="103"/>
        <end position="127"/>
    </location>
</feature>
<dbReference type="RefSeq" id="XP_033677287.1">
    <property type="nucleotide sequence ID" value="XM_033820090.1"/>
</dbReference>
<dbReference type="GO" id="GO:0004519">
    <property type="term" value="F:endonuclease activity"/>
    <property type="evidence" value="ECO:0007669"/>
    <property type="project" value="TreeGrafter"/>
</dbReference>
<dbReference type="Gene3D" id="3.30.1370.110">
    <property type="match status" value="1"/>
</dbReference>
<dbReference type="InterPro" id="IPR002625">
    <property type="entry name" value="Smr_dom"/>
</dbReference>